<gene>
    <name evidence="9" type="ORF">GCM10017668_38200</name>
</gene>
<dbReference type="GO" id="GO:1904680">
    <property type="term" value="F:peptide transmembrane transporter activity"/>
    <property type="evidence" value="ECO:0007669"/>
    <property type="project" value="InterPro"/>
</dbReference>
<dbReference type="PANTHER" id="PTHR23517">
    <property type="entry name" value="RESISTANCE PROTEIN MDTM, PUTATIVE-RELATED-RELATED"/>
    <property type="match status" value="1"/>
</dbReference>
<dbReference type="Proteomes" id="UP000516373">
    <property type="component" value="Chromosome"/>
</dbReference>
<dbReference type="InterPro" id="IPR000109">
    <property type="entry name" value="POT_fam"/>
</dbReference>
<evidence type="ECO:0000313" key="10">
    <source>
        <dbReference type="Proteomes" id="UP000516373"/>
    </source>
</evidence>
<feature type="transmembrane region" description="Helical" evidence="8">
    <location>
        <begin position="342"/>
        <end position="359"/>
    </location>
</feature>
<feature type="transmembrane region" description="Helical" evidence="8">
    <location>
        <begin position="101"/>
        <end position="118"/>
    </location>
</feature>
<proteinExistence type="predicted"/>
<dbReference type="InterPro" id="IPR018456">
    <property type="entry name" value="PTR2_symporter_CS"/>
</dbReference>
<dbReference type="AlphaFoldDB" id="A0A7G1NJM6"/>
<accession>A0A7G1NJM6</accession>
<feature type="transmembrane region" description="Helical" evidence="8">
    <location>
        <begin position="161"/>
        <end position="182"/>
    </location>
</feature>
<keyword evidence="4 8" id="KW-0812">Transmembrane</keyword>
<dbReference type="PANTHER" id="PTHR23517:SF15">
    <property type="entry name" value="PROTON-DEPENDENT OLIGOPEPTIDE FAMILY TRANSPORT PROTEIN"/>
    <property type="match status" value="1"/>
</dbReference>
<evidence type="ECO:0000256" key="5">
    <source>
        <dbReference type="ARBA" id="ARBA00022989"/>
    </source>
</evidence>
<feature type="transmembrane region" description="Helical" evidence="8">
    <location>
        <begin position="37"/>
        <end position="56"/>
    </location>
</feature>
<evidence type="ECO:0000256" key="7">
    <source>
        <dbReference type="SAM" id="MobiDB-lite"/>
    </source>
</evidence>
<feature type="transmembrane region" description="Helical" evidence="8">
    <location>
        <begin position="68"/>
        <end position="89"/>
    </location>
</feature>
<feature type="region of interest" description="Disordered" evidence="7">
    <location>
        <begin position="1"/>
        <end position="25"/>
    </location>
</feature>
<feature type="transmembrane region" description="Helical" evidence="8">
    <location>
        <begin position="403"/>
        <end position="424"/>
    </location>
</feature>
<dbReference type="EMBL" id="AP023439">
    <property type="protein sequence ID" value="BCL21977.1"/>
    <property type="molecule type" value="Genomic_DNA"/>
</dbReference>
<feature type="compositionally biased region" description="Low complexity" evidence="7">
    <location>
        <begin position="11"/>
        <end position="20"/>
    </location>
</feature>
<dbReference type="InterPro" id="IPR050171">
    <property type="entry name" value="MFS_Transporters"/>
</dbReference>
<feature type="transmembrane region" description="Helical" evidence="8">
    <location>
        <begin position="436"/>
        <end position="455"/>
    </location>
</feature>
<evidence type="ECO:0000256" key="2">
    <source>
        <dbReference type="ARBA" id="ARBA00022448"/>
    </source>
</evidence>
<organism evidence="9 10">
    <name type="scientific">Streptomyces tuirus</name>
    <dbReference type="NCBI Taxonomy" id="68278"/>
    <lineage>
        <taxon>Bacteria</taxon>
        <taxon>Bacillati</taxon>
        <taxon>Actinomycetota</taxon>
        <taxon>Actinomycetes</taxon>
        <taxon>Kitasatosporales</taxon>
        <taxon>Streptomycetaceae</taxon>
        <taxon>Streptomyces</taxon>
    </lineage>
</organism>
<feature type="transmembrane region" description="Helical" evidence="8">
    <location>
        <begin position="231"/>
        <end position="249"/>
    </location>
</feature>
<dbReference type="InterPro" id="IPR005279">
    <property type="entry name" value="Dipep/tripep_permease"/>
</dbReference>
<dbReference type="NCBIfam" id="TIGR00924">
    <property type="entry name" value="yjdL_sub1_fam"/>
    <property type="match status" value="1"/>
</dbReference>
<keyword evidence="5 8" id="KW-1133">Transmembrane helix</keyword>
<sequence length="500" mass="51745">MDTSLTPQDSPPTATTSAPPRAGDRGPGFGTLLAVDLWERFSFFGMAAILVLYLTASEARGGMGMAPQSATAIFAAYMSLSFMAGLPGGWLADRVLGARRAVLLGGALITCGHAVLAVPVTGSLYAGLLLVVAGTGLVKPAMAAMVAAVSGDGEGRREAAFSLFYMCIQVSALIAPVVTGLLAERVAWHLGFAAAAVGMTAGLIQFALGLRRYGDVGARPPRPVPRPEATAMLRRAAWITGAVGALMVVPASCGLLPLPVVLAVLGLTTVTLPFWYLSSLRRAHAPGTGHRRRLAGFTVLMAASAAFWMIFAQSGSVLSLFAERHTDRDLLGFEVPASWFQSVHPLFVLLVAPLFARLWPRVPRVDVPVKFAGALIAAGSSFVLMAVAATLAEHGPVGPHWLLLVYLLYSCGEIALAPAGLALAAAVAPPGSTSRLLAVNGLFGAVGVVVGGQLFRLTTVLTPATYFLLLGIFVLAVGTTIALGAPRLRVLLALPADPGT</sequence>
<keyword evidence="2" id="KW-0813">Transport</keyword>
<dbReference type="PROSITE" id="PS01022">
    <property type="entry name" value="PTR2_1"/>
    <property type="match status" value="1"/>
</dbReference>
<dbReference type="Gene3D" id="1.20.1250.20">
    <property type="entry name" value="MFS general substrate transporter like domains"/>
    <property type="match status" value="1"/>
</dbReference>
<dbReference type="InterPro" id="IPR036259">
    <property type="entry name" value="MFS_trans_sf"/>
</dbReference>
<name>A0A7G1NJM6_9ACTN</name>
<evidence type="ECO:0000256" key="1">
    <source>
        <dbReference type="ARBA" id="ARBA00004651"/>
    </source>
</evidence>
<feature type="transmembrane region" description="Helical" evidence="8">
    <location>
        <begin position="467"/>
        <end position="485"/>
    </location>
</feature>
<comment type="subcellular location">
    <subcellularLocation>
        <location evidence="1">Cell membrane</location>
        <topology evidence="1">Multi-pass membrane protein</topology>
    </subcellularLocation>
</comment>
<reference evidence="9 10" key="1">
    <citation type="journal article" date="2014" name="Int. J. Syst. Evol. Microbiol.">
        <title>Complete genome sequence of Corynebacterium casei LMG S-19264T (=DSM 44701T), isolated from a smear-ripened cheese.</title>
        <authorList>
            <consortium name="US DOE Joint Genome Institute (JGI-PGF)"/>
            <person name="Walter F."/>
            <person name="Albersmeier A."/>
            <person name="Kalinowski J."/>
            <person name="Ruckert C."/>
        </authorList>
    </citation>
    <scope>NUCLEOTIDE SEQUENCE [LARGE SCALE GENOMIC DNA]</scope>
    <source>
        <strain evidence="9 10">JCM 4255</strain>
    </source>
</reference>
<dbReference type="KEGG" id="stui:GCM10017668_38200"/>
<dbReference type="GO" id="GO:0005886">
    <property type="term" value="C:plasma membrane"/>
    <property type="evidence" value="ECO:0007669"/>
    <property type="project" value="UniProtKB-SubCell"/>
</dbReference>
<dbReference type="SUPFAM" id="SSF103473">
    <property type="entry name" value="MFS general substrate transporter"/>
    <property type="match status" value="1"/>
</dbReference>
<evidence type="ECO:0000256" key="4">
    <source>
        <dbReference type="ARBA" id="ARBA00022692"/>
    </source>
</evidence>
<dbReference type="Pfam" id="PF00854">
    <property type="entry name" value="PTR2"/>
    <property type="match status" value="1"/>
</dbReference>
<evidence type="ECO:0000256" key="8">
    <source>
        <dbReference type="SAM" id="Phobius"/>
    </source>
</evidence>
<feature type="transmembrane region" description="Helical" evidence="8">
    <location>
        <begin position="124"/>
        <end position="149"/>
    </location>
</feature>
<feature type="transmembrane region" description="Helical" evidence="8">
    <location>
        <begin position="297"/>
        <end position="322"/>
    </location>
</feature>
<dbReference type="GO" id="GO:0006857">
    <property type="term" value="P:oligopeptide transport"/>
    <property type="evidence" value="ECO:0007669"/>
    <property type="project" value="InterPro"/>
</dbReference>
<keyword evidence="6 8" id="KW-0472">Membrane</keyword>
<keyword evidence="3" id="KW-1003">Cell membrane</keyword>
<evidence type="ECO:0000256" key="3">
    <source>
        <dbReference type="ARBA" id="ARBA00022475"/>
    </source>
</evidence>
<dbReference type="RefSeq" id="WP_190901353.1">
    <property type="nucleotide sequence ID" value="NZ_AP023439.1"/>
</dbReference>
<feature type="transmembrane region" description="Helical" evidence="8">
    <location>
        <begin position="188"/>
        <end position="210"/>
    </location>
</feature>
<protein>
    <submittedName>
        <fullName evidence="9">Peptide transporter</fullName>
    </submittedName>
</protein>
<dbReference type="CDD" id="cd17346">
    <property type="entry name" value="MFS_DtpA_like"/>
    <property type="match status" value="1"/>
</dbReference>
<evidence type="ECO:0000313" key="9">
    <source>
        <dbReference type="EMBL" id="BCL21977.1"/>
    </source>
</evidence>
<feature type="transmembrane region" description="Helical" evidence="8">
    <location>
        <begin position="255"/>
        <end position="277"/>
    </location>
</feature>
<evidence type="ECO:0000256" key="6">
    <source>
        <dbReference type="ARBA" id="ARBA00023136"/>
    </source>
</evidence>
<feature type="transmembrane region" description="Helical" evidence="8">
    <location>
        <begin position="371"/>
        <end position="391"/>
    </location>
</feature>